<reference evidence="1 2" key="1">
    <citation type="journal article" date="2018" name="BMC Genomics">
        <title>Genomic comparison of Trypanosoma conorhini and Trypanosoma rangeli to Trypanosoma cruzi strains of high and low virulence.</title>
        <authorList>
            <person name="Bradwell K.R."/>
            <person name="Koparde V.N."/>
            <person name="Matveyev A.V."/>
            <person name="Serrano M.G."/>
            <person name="Alves J.M."/>
            <person name="Parikh H."/>
            <person name="Huang B."/>
            <person name="Lee V."/>
            <person name="Espinosa-Alvarez O."/>
            <person name="Ortiz P.A."/>
            <person name="Costa-Martins A.G."/>
            <person name="Teixeira M.M."/>
            <person name="Buck G.A."/>
        </authorList>
    </citation>
    <scope>NUCLEOTIDE SEQUENCE [LARGE SCALE GENOMIC DNA]</scope>
    <source>
        <strain evidence="1 2">AM80</strain>
    </source>
</reference>
<name>A0A3R7M3P3_TRYRA</name>
<dbReference type="RefSeq" id="XP_029233320.1">
    <property type="nucleotide sequence ID" value="XM_029386817.1"/>
</dbReference>
<dbReference type="OrthoDB" id="249545at2759"/>
<dbReference type="OMA" id="ICGNETR"/>
<protein>
    <submittedName>
        <fullName evidence="1">Uncharacterized protein</fullName>
    </submittedName>
</protein>
<dbReference type="Proteomes" id="UP000283634">
    <property type="component" value="Unassembled WGS sequence"/>
</dbReference>
<dbReference type="GeneID" id="40334110"/>
<keyword evidence="2" id="KW-1185">Reference proteome</keyword>
<gene>
    <name evidence="1" type="ORF">TraAM80_10177</name>
</gene>
<proteinExistence type="predicted"/>
<dbReference type="AlphaFoldDB" id="A0A3R7M3P3"/>
<sequence length="325" mass="36290">MGVIAQSVHPSLQRYLPGHLPKRQRRLHVGKTNGKEFEDAHVADVENEVVPHLKLPNRLVQSLLLSPTVTRTAAICGNETRLGTSIGYQDNSQSSRISEQVSLKHRRNDAAQMEETSRSLLASNTAGRNHYFTEETFYIGYPNLGGAGQLLYNDPSDPHSCNPTVSARNTRKHHSPELWFAKATQHPTGATPQTQLSRLLTASAKNDIPQNNTLDGKTPAKYSDSEAQLLSTNIKPGAQNGYCTKKISDGWPQNYTPPDVYDVPPPKLRYELTDYHTTFHHTNGLPNSIMYISEKERLQSIQHIPLPTPTNIALCKPGRRRYPCK</sequence>
<evidence type="ECO:0000313" key="2">
    <source>
        <dbReference type="Proteomes" id="UP000283634"/>
    </source>
</evidence>
<organism evidence="1 2">
    <name type="scientific">Trypanosoma rangeli</name>
    <dbReference type="NCBI Taxonomy" id="5698"/>
    <lineage>
        <taxon>Eukaryota</taxon>
        <taxon>Discoba</taxon>
        <taxon>Euglenozoa</taxon>
        <taxon>Kinetoplastea</taxon>
        <taxon>Metakinetoplastina</taxon>
        <taxon>Trypanosomatida</taxon>
        <taxon>Trypanosomatidae</taxon>
        <taxon>Trypanosoma</taxon>
        <taxon>Herpetosoma</taxon>
    </lineage>
</organism>
<comment type="caution">
    <text evidence="1">The sequence shown here is derived from an EMBL/GenBank/DDBJ whole genome shotgun (WGS) entry which is preliminary data.</text>
</comment>
<evidence type="ECO:0000313" key="1">
    <source>
        <dbReference type="EMBL" id="RNE95572.1"/>
    </source>
</evidence>
<accession>A0A3R7M3P3</accession>
<dbReference type="EMBL" id="MKGL01000835">
    <property type="protein sequence ID" value="RNE95572.1"/>
    <property type="molecule type" value="Genomic_DNA"/>
</dbReference>